<keyword evidence="6" id="KW-1185">Reference proteome</keyword>
<feature type="domain" description="Semialdehyde dehydrogenase NAD-binding" evidence="4">
    <location>
        <begin position="11"/>
        <end position="124"/>
    </location>
</feature>
<feature type="binding site" evidence="3">
    <location>
        <begin position="163"/>
        <end position="171"/>
    </location>
    <ligand>
        <name>NAD(+)</name>
        <dbReference type="ChEBI" id="CHEBI:57540"/>
    </ligand>
</feature>
<feature type="binding site" evidence="3">
    <location>
        <position position="282"/>
    </location>
    <ligand>
        <name>NAD(+)</name>
        <dbReference type="ChEBI" id="CHEBI:57540"/>
    </ligand>
</feature>
<dbReference type="InterPro" id="IPR003361">
    <property type="entry name" value="Acetaldehyde_dehydrogenase"/>
</dbReference>
<dbReference type="InterPro" id="IPR000534">
    <property type="entry name" value="Semialdehyde_DH_NAD-bd"/>
</dbReference>
<dbReference type="InterPro" id="IPR015426">
    <property type="entry name" value="Acetylaldehyde_DH_C"/>
</dbReference>
<evidence type="ECO:0000313" key="5">
    <source>
        <dbReference type="EMBL" id="GFE13196.1"/>
    </source>
</evidence>
<dbReference type="SUPFAM" id="SSF55347">
    <property type="entry name" value="Glyceraldehyde-3-phosphate dehydrogenase-like, C-terminal domain"/>
    <property type="match status" value="1"/>
</dbReference>
<evidence type="ECO:0000256" key="3">
    <source>
        <dbReference type="HAMAP-Rule" id="MF_01657"/>
    </source>
</evidence>
<gene>
    <name evidence="5" type="primary">mhpF</name>
    <name evidence="5" type="ORF">Sgleb_12430</name>
</gene>
<keyword evidence="2 3" id="KW-0520">NAD</keyword>
<dbReference type="GO" id="GO:0051287">
    <property type="term" value="F:NAD binding"/>
    <property type="evidence" value="ECO:0007669"/>
    <property type="project" value="UniProtKB-UniRule"/>
</dbReference>
<dbReference type="SUPFAM" id="SSF51735">
    <property type="entry name" value="NAD(P)-binding Rossmann-fold domains"/>
    <property type="match status" value="1"/>
</dbReference>
<evidence type="ECO:0000256" key="1">
    <source>
        <dbReference type="ARBA" id="ARBA00009244"/>
    </source>
</evidence>
<dbReference type="NCBIfam" id="TIGR03215">
    <property type="entry name" value="ac_ald_DH_ac"/>
    <property type="match status" value="1"/>
</dbReference>
<comment type="catalytic activity">
    <reaction evidence="3">
        <text>acetaldehyde + NAD(+) + CoA = acetyl-CoA + NADH + H(+)</text>
        <dbReference type="Rhea" id="RHEA:23288"/>
        <dbReference type="ChEBI" id="CHEBI:15343"/>
        <dbReference type="ChEBI" id="CHEBI:15378"/>
        <dbReference type="ChEBI" id="CHEBI:57287"/>
        <dbReference type="ChEBI" id="CHEBI:57288"/>
        <dbReference type="ChEBI" id="CHEBI:57540"/>
        <dbReference type="ChEBI" id="CHEBI:57945"/>
        <dbReference type="EC" id="1.2.1.10"/>
    </reaction>
</comment>
<dbReference type="NCBIfam" id="NF006157">
    <property type="entry name" value="PRK08300.1"/>
    <property type="match status" value="1"/>
</dbReference>
<dbReference type="Proteomes" id="UP000430079">
    <property type="component" value="Unassembled WGS sequence"/>
</dbReference>
<dbReference type="AlphaFoldDB" id="A0A640SSV6"/>
<dbReference type="SMART" id="SM00859">
    <property type="entry name" value="Semialdhyde_dh"/>
    <property type="match status" value="1"/>
</dbReference>
<reference evidence="5 6" key="1">
    <citation type="submission" date="2019-12" db="EMBL/GenBank/DDBJ databases">
        <title>Whole genome shotgun sequence of Streptomyces hygroscopicus subsp. glebosus NBRC 13786.</title>
        <authorList>
            <person name="Ichikawa N."/>
            <person name="Kimura A."/>
            <person name="Kitahashi Y."/>
            <person name="Komaki H."/>
            <person name="Tamura T."/>
        </authorList>
    </citation>
    <scope>NUCLEOTIDE SEQUENCE [LARGE SCALE GENOMIC DNA]</scope>
    <source>
        <strain evidence="5 6">NBRC 13786</strain>
    </source>
</reference>
<sequence>MTTPTHSRPLTAAIVGSGNIGTDLMVKLRRSEHIDLRWMIGVDPASDGLARARRNGLETSAGGVDWLLNQPELPDLVFEATSAGAHAAHAPRYAEAGIRTVDLTPAAVGPFVCPPVNLGAHADAANINMITCGGQATIPIVNAISQITAVSYAEIVASIASRSAGPGTRANIDEFTQTTSRAIREVGGAARGKAIIILNPVTPPMIMRDTVFCAISADADREAVTASIHSMVDRVRQYVPGYSLRAEPQFDDPRREWDHHGRVAVFLEVRGNGDYLPEWAGNLDIMTASATRAGELMAQLEVAA</sequence>
<dbReference type="CDD" id="cd23933">
    <property type="entry name" value="ALDH_C"/>
    <property type="match status" value="1"/>
</dbReference>
<protein>
    <recommendedName>
        <fullName evidence="3">Acetaldehyde dehydrogenase</fullName>
        <ecNumber evidence="3">1.2.1.10</ecNumber>
    </recommendedName>
    <alternativeName>
        <fullName evidence="3">Acetaldehyde dehydrogenase [acetylating]</fullName>
    </alternativeName>
</protein>
<name>A0A640SSV6_9ACTN</name>
<dbReference type="Pfam" id="PF09290">
    <property type="entry name" value="AcetDehyd-dimer"/>
    <property type="match status" value="1"/>
</dbReference>
<proteinExistence type="inferred from homology"/>
<evidence type="ECO:0000313" key="6">
    <source>
        <dbReference type="Proteomes" id="UP000430079"/>
    </source>
</evidence>
<dbReference type="RefSeq" id="WP_268256983.1">
    <property type="nucleotide sequence ID" value="NZ_BLIO01000001.1"/>
</dbReference>
<accession>A0A640SSV6</accession>
<comment type="similarity">
    <text evidence="1 3">Belongs to the acetaldehyde dehydrogenase family.</text>
</comment>
<evidence type="ECO:0000256" key="2">
    <source>
        <dbReference type="ARBA" id="ARBA00023027"/>
    </source>
</evidence>
<comment type="caution">
    <text evidence="5">The sequence shown here is derived from an EMBL/GenBank/DDBJ whole genome shotgun (WGS) entry which is preliminary data.</text>
</comment>
<keyword evidence="3" id="KW-0560">Oxidoreductase</keyword>
<organism evidence="5 6">
    <name type="scientific">Streptomyces glebosus</name>
    <dbReference type="NCBI Taxonomy" id="249580"/>
    <lineage>
        <taxon>Bacteria</taxon>
        <taxon>Bacillati</taxon>
        <taxon>Actinomycetota</taxon>
        <taxon>Actinomycetes</taxon>
        <taxon>Kitasatosporales</taxon>
        <taxon>Streptomycetaceae</taxon>
        <taxon>Streptomyces</taxon>
    </lineage>
</organism>
<keyword evidence="3" id="KW-0058">Aromatic hydrocarbons catabolism</keyword>
<evidence type="ECO:0000259" key="4">
    <source>
        <dbReference type="SMART" id="SM00859"/>
    </source>
</evidence>
<dbReference type="HAMAP" id="MF_01657">
    <property type="entry name" value="Ac_ald_DH_ac"/>
    <property type="match status" value="1"/>
</dbReference>
<dbReference type="InterPro" id="IPR036291">
    <property type="entry name" value="NAD(P)-bd_dom_sf"/>
</dbReference>
<feature type="active site" description="Acyl-thioester intermediate" evidence="3">
    <location>
        <position position="132"/>
    </location>
</feature>
<dbReference type="PIRSF" id="PIRSF015689">
    <property type="entry name" value="Actaldh_dh_actl"/>
    <property type="match status" value="1"/>
</dbReference>
<dbReference type="Gene3D" id="3.40.50.720">
    <property type="entry name" value="NAD(P)-binding Rossmann-like Domain"/>
    <property type="match status" value="1"/>
</dbReference>
<dbReference type="Pfam" id="PF01118">
    <property type="entry name" value="Semialdhyde_dh"/>
    <property type="match status" value="1"/>
</dbReference>
<dbReference type="EC" id="1.2.1.10" evidence="3"/>
<dbReference type="GO" id="GO:0008774">
    <property type="term" value="F:acetaldehyde dehydrogenase (acetylating) activity"/>
    <property type="evidence" value="ECO:0007669"/>
    <property type="project" value="UniProtKB-UniRule"/>
</dbReference>
<dbReference type="Gene3D" id="3.30.360.10">
    <property type="entry name" value="Dihydrodipicolinate Reductase, domain 2"/>
    <property type="match status" value="1"/>
</dbReference>
<feature type="binding site" evidence="3">
    <location>
        <begin position="17"/>
        <end position="20"/>
    </location>
    <ligand>
        <name>NAD(+)</name>
        <dbReference type="ChEBI" id="CHEBI:57540"/>
    </ligand>
</feature>
<dbReference type="EMBL" id="BLIO01000001">
    <property type="protein sequence ID" value="GFE13196.1"/>
    <property type="molecule type" value="Genomic_DNA"/>
</dbReference>